<reference evidence="6" key="1">
    <citation type="submission" date="2022-01" db="EMBL/GenBank/DDBJ databases">
        <authorList>
            <person name="Braso-Vives M."/>
        </authorList>
    </citation>
    <scope>NUCLEOTIDE SEQUENCE</scope>
</reference>
<gene>
    <name evidence="6" type="primary">LRRTM4</name>
    <name evidence="6" type="ORF">BLAG_LOCUS7215</name>
</gene>
<dbReference type="InterPro" id="IPR000483">
    <property type="entry name" value="Cys-rich_flank_reg_C"/>
</dbReference>
<dbReference type="InterPro" id="IPR003591">
    <property type="entry name" value="Leu-rich_rpt_typical-subtyp"/>
</dbReference>
<evidence type="ECO:0000256" key="2">
    <source>
        <dbReference type="ARBA" id="ARBA00022729"/>
    </source>
</evidence>
<dbReference type="AlphaFoldDB" id="A0A8J9YZV3"/>
<feature type="domain" description="LRRCT" evidence="5">
    <location>
        <begin position="305"/>
        <end position="357"/>
    </location>
</feature>
<dbReference type="InterPro" id="IPR001611">
    <property type="entry name" value="Leu-rich_rpt"/>
</dbReference>
<dbReference type="Pfam" id="PF13855">
    <property type="entry name" value="LRR_8"/>
    <property type="match status" value="2"/>
</dbReference>
<keyword evidence="2" id="KW-0732">Signal</keyword>
<dbReference type="SMART" id="SM00082">
    <property type="entry name" value="LRRCT"/>
    <property type="match status" value="1"/>
</dbReference>
<dbReference type="SMART" id="SM00369">
    <property type="entry name" value="LRR_TYP"/>
    <property type="match status" value="7"/>
</dbReference>
<keyword evidence="7" id="KW-1185">Reference proteome</keyword>
<evidence type="ECO:0000313" key="6">
    <source>
        <dbReference type="EMBL" id="CAH1244619.1"/>
    </source>
</evidence>
<organism evidence="6 7">
    <name type="scientific">Branchiostoma lanceolatum</name>
    <name type="common">Common lancelet</name>
    <name type="synonym">Amphioxus lanceolatum</name>
    <dbReference type="NCBI Taxonomy" id="7740"/>
    <lineage>
        <taxon>Eukaryota</taxon>
        <taxon>Metazoa</taxon>
        <taxon>Chordata</taxon>
        <taxon>Cephalochordata</taxon>
        <taxon>Leptocardii</taxon>
        <taxon>Amphioxiformes</taxon>
        <taxon>Branchiostomatidae</taxon>
        <taxon>Branchiostoma</taxon>
    </lineage>
</organism>
<protein>
    <submittedName>
        <fullName evidence="6">LRRTM4 protein</fullName>
    </submittedName>
</protein>
<dbReference type="PROSITE" id="PS51450">
    <property type="entry name" value="LRR"/>
    <property type="match status" value="1"/>
</dbReference>
<feature type="compositionally biased region" description="Basic residues" evidence="4">
    <location>
        <begin position="645"/>
        <end position="655"/>
    </location>
</feature>
<keyword evidence="1" id="KW-0433">Leucine-rich repeat</keyword>
<evidence type="ECO:0000256" key="1">
    <source>
        <dbReference type="ARBA" id="ARBA00022614"/>
    </source>
</evidence>
<dbReference type="SUPFAM" id="SSF52058">
    <property type="entry name" value="L domain-like"/>
    <property type="match status" value="1"/>
</dbReference>
<dbReference type="EMBL" id="OV696699">
    <property type="protein sequence ID" value="CAH1244619.1"/>
    <property type="molecule type" value="Genomic_DNA"/>
</dbReference>
<dbReference type="OrthoDB" id="10053879at2759"/>
<dbReference type="Gene3D" id="3.80.10.10">
    <property type="entry name" value="Ribonuclease Inhibitor"/>
    <property type="match status" value="2"/>
</dbReference>
<evidence type="ECO:0000256" key="3">
    <source>
        <dbReference type="ARBA" id="ARBA00022737"/>
    </source>
</evidence>
<dbReference type="PANTHER" id="PTHR24366:SF161">
    <property type="entry name" value="TIR DOMAIN-CONTAINING PROTEIN"/>
    <property type="match status" value="1"/>
</dbReference>
<evidence type="ECO:0000313" key="7">
    <source>
        <dbReference type="Proteomes" id="UP000838412"/>
    </source>
</evidence>
<accession>A0A8J9YZV3</accession>
<dbReference type="InterPro" id="IPR032675">
    <property type="entry name" value="LRR_dom_sf"/>
</dbReference>
<sequence>MCRVMRLFNVFEAPPRARDPRFTSLPEDDFVESFVNDQQLFSPRCVICDAPPGHRGRDVIPTCTFVEKTPSLWLRNYRLDYLSSSDVGHLKHLQNLYIEPGNLVHLENDTFAGFRFLRRLSLRRNKLAYLGRKGLVQAYSRLDLAHNQIAHIEHEAFGVGTQGCLKTMVLLLPWNRLEVIRPGYFRHLCVLALLDLRFNRIHTIHKGSFNEAYRLRILRLAGNNLRVVTTDWFPPIEKRRLLSTLDLAQNHIQYIEPEAFMYTPLLESIGLSNNRITSLHENQFKSQYWLLPDSLETITVTLQGNPIRCTCALRWFLKSGRLFNTQSDFGLLTCSYPQDLEGTKLSTFTSAVSMQCPAPKATITAFDDGRTFRCEVCWEEGPPKLIKWTLPNDTNLEITNVSFGTGTQVNIGDVNTTTSFYMEPEGFNCCHPNFMSSNNSMSSADHCNFVGKTLSYVTISEHLVDEWLGKDVSCTVFFLSEGTNITARHNVSRPEENTQLSTSSRTVNASSSTSVLALVTFLVTALRMARERMRNRQENDNDDSLSQHEYEAVDDQPPFSHQYEVIGDDQVESDDITPYAQGTLSGIYGMDSRLPTATTTSAVARDQSRQPPLPHKHHNAASIPRGDNHGKDVPSSGYNLGAERRTKHEKRGRNSLRKGRCLACRKRTCLHRIRC</sequence>
<keyword evidence="3" id="KW-0677">Repeat</keyword>
<name>A0A8J9YZV3_BRALA</name>
<proteinExistence type="predicted"/>
<evidence type="ECO:0000259" key="5">
    <source>
        <dbReference type="SMART" id="SM00082"/>
    </source>
</evidence>
<dbReference type="Proteomes" id="UP000838412">
    <property type="component" value="Chromosome 14"/>
</dbReference>
<evidence type="ECO:0000256" key="4">
    <source>
        <dbReference type="SAM" id="MobiDB-lite"/>
    </source>
</evidence>
<feature type="region of interest" description="Disordered" evidence="4">
    <location>
        <begin position="597"/>
        <end position="655"/>
    </location>
</feature>
<dbReference type="PANTHER" id="PTHR24366">
    <property type="entry name" value="IG(IMMUNOGLOBULIN) AND LRR(LEUCINE RICH REPEAT) DOMAINS"/>
    <property type="match status" value="1"/>
</dbReference>